<evidence type="ECO:0000256" key="1">
    <source>
        <dbReference type="SAM" id="MobiDB-lite"/>
    </source>
</evidence>
<dbReference type="AlphaFoldDB" id="M5G884"/>
<protein>
    <submittedName>
        <fullName evidence="2">Uncharacterized protein</fullName>
    </submittedName>
</protein>
<accession>M5G884</accession>
<keyword evidence="3" id="KW-1185">Reference proteome</keyword>
<dbReference type="Proteomes" id="UP000030653">
    <property type="component" value="Unassembled WGS sequence"/>
</dbReference>
<reference evidence="2 3" key="1">
    <citation type="journal article" date="2012" name="Science">
        <title>The Paleozoic origin of enzymatic lignin decomposition reconstructed from 31 fungal genomes.</title>
        <authorList>
            <person name="Floudas D."/>
            <person name="Binder M."/>
            <person name="Riley R."/>
            <person name="Barry K."/>
            <person name="Blanchette R.A."/>
            <person name="Henrissat B."/>
            <person name="Martinez A.T."/>
            <person name="Otillar R."/>
            <person name="Spatafora J.W."/>
            <person name="Yadav J.S."/>
            <person name="Aerts A."/>
            <person name="Benoit I."/>
            <person name="Boyd A."/>
            <person name="Carlson A."/>
            <person name="Copeland A."/>
            <person name="Coutinho P.M."/>
            <person name="de Vries R.P."/>
            <person name="Ferreira P."/>
            <person name="Findley K."/>
            <person name="Foster B."/>
            <person name="Gaskell J."/>
            <person name="Glotzer D."/>
            <person name="Gorecki P."/>
            <person name="Heitman J."/>
            <person name="Hesse C."/>
            <person name="Hori C."/>
            <person name="Igarashi K."/>
            <person name="Jurgens J.A."/>
            <person name="Kallen N."/>
            <person name="Kersten P."/>
            <person name="Kohler A."/>
            <person name="Kuees U."/>
            <person name="Kumar T.K.A."/>
            <person name="Kuo A."/>
            <person name="LaButti K."/>
            <person name="Larrondo L.F."/>
            <person name="Lindquist E."/>
            <person name="Ling A."/>
            <person name="Lombard V."/>
            <person name="Lucas S."/>
            <person name="Lundell T."/>
            <person name="Martin R."/>
            <person name="McLaughlin D.J."/>
            <person name="Morgenstern I."/>
            <person name="Morin E."/>
            <person name="Murat C."/>
            <person name="Nagy L.G."/>
            <person name="Nolan M."/>
            <person name="Ohm R.A."/>
            <person name="Patyshakuliyeva A."/>
            <person name="Rokas A."/>
            <person name="Ruiz-Duenas F.J."/>
            <person name="Sabat G."/>
            <person name="Salamov A."/>
            <person name="Samejima M."/>
            <person name="Schmutz J."/>
            <person name="Slot J.C."/>
            <person name="St John F."/>
            <person name="Stenlid J."/>
            <person name="Sun H."/>
            <person name="Sun S."/>
            <person name="Syed K."/>
            <person name="Tsang A."/>
            <person name="Wiebenga A."/>
            <person name="Young D."/>
            <person name="Pisabarro A."/>
            <person name="Eastwood D.C."/>
            <person name="Martin F."/>
            <person name="Cullen D."/>
            <person name="Grigoriev I.V."/>
            <person name="Hibbett D.S."/>
        </authorList>
    </citation>
    <scope>NUCLEOTIDE SEQUENCE [LARGE SCALE GENOMIC DNA]</scope>
    <source>
        <strain evidence="2 3">DJM-731 SS1</strain>
    </source>
</reference>
<name>M5G884_DACPD</name>
<dbReference type="STRING" id="1858805.M5G884"/>
<evidence type="ECO:0000313" key="3">
    <source>
        <dbReference type="Proteomes" id="UP000030653"/>
    </source>
</evidence>
<proteinExistence type="predicted"/>
<dbReference type="GeneID" id="63683442"/>
<organism evidence="2 3">
    <name type="scientific">Dacryopinax primogenitus (strain DJM 731)</name>
    <name type="common">Brown rot fungus</name>
    <dbReference type="NCBI Taxonomy" id="1858805"/>
    <lineage>
        <taxon>Eukaryota</taxon>
        <taxon>Fungi</taxon>
        <taxon>Dikarya</taxon>
        <taxon>Basidiomycota</taxon>
        <taxon>Agaricomycotina</taxon>
        <taxon>Dacrymycetes</taxon>
        <taxon>Dacrymycetales</taxon>
        <taxon>Dacrymycetaceae</taxon>
        <taxon>Dacryopinax</taxon>
    </lineage>
</organism>
<dbReference type="OrthoDB" id="3364608at2759"/>
<dbReference type="EMBL" id="JH795862">
    <property type="protein sequence ID" value="EJU02077.1"/>
    <property type="molecule type" value="Genomic_DNA"/>
</dbReference>
<evidence type="ECO:0000313" key="2">
    <source>
        <dbReference type="EMBL" id="EJU02077.1"/>
    </source>
</evidence>
<sequence>MCPAPTITSVEEVTGGFEFTNGDKTIFQVFRGMRQEYSNPFYNRPLNIEASQFPLSHPNYSPSPVAPLNLLFLPDSSKTTVLEDMERTHANQFRKGLVARTLQVIPSQVLDPPDSPRPMKLLPDHPEEVV</sequence>
<dbReference type="HOGENOM" id="CLU_1938089_0_0_1"/>
<dbReference type="RefSeq" id="XP_040628974.1">
    <property type="nucleotide sequence ID" value="XM_040768380.1"/>
</dbReference>
<gene>
    <name evidence="2" type="ORF">DACRYDRAFT_107024</name>
</gene>
<feature type="region of interest" description="Disordered" evidence="1">
    <location>
        <begin position="107"/>
        <end position="130"/>
    </location>
</feature>